<keyword evidence="5 6" id="KW-0472">Membrane</keyword>
<dbReference type="GO" id="GO:0005886">
    <property type="term" value="C:plasma membrane"/>
    <property type="evidence" value="ECO:0007669"/>
    <property type="project" value="UniProtKB-SubCell"/>
</dbReference>
<proteinExistence type="predicted"/>
<accession>A0AAE3N5X7</accession>
<evidence type="ECO:0000313" key="8">
    <source>
        <dbReference type="Proteomes" id="UP001212602"/>
    </source>
</evidence>
<dbReference type="Proteomes" id="UP001212602">
    <property type="component" value="Unassembled WGS sequence"/>
</dbReference>
<dbReference type="PANTHER" id="PTHR30086:SF20">
    <property type="entry name" value="ARGININE EXPORTER PROTEIN ARGO-RELATED"/>
    <property type="match status" value="1"/>
</dbReference>
<feature type="transmembrane region" description="Helical" evidence="6">
    <location>
        <begin position="40"/>
        <end position="64"/>
    </location>
</feature>
<evidence type="ECO:0000256" key="6">
    <source>
        <dbReference type="SAM" id="Phobius"/>
    </source>
</evidence>
<dbReference type="EMBL" id="JAQIPB010000002">
    <property type="protein sequence ID" value="MDA7415846.1"/>
    <property type="molecule type" value="Genomic_DNA"/>
</dbReference>
<dbReference type="Pfam" id="PF01810">
    <property type="entry name" value="LysE"/>
    <property type="match status" value="1"/>
</dbReference>
<sequence length="211" mass="22063">MSLDTLLLYALASTALALTPGPTMLLALSNGIAGGMRRAAWGIAGASLGSSVLIAVVALGLGSLLAASEWLFQALRIGGVLYLVWLGLKLWRAAPPDVRAALQDAPAQATQGRIALLRSLGVALSNPKAVLFFAAFLPQFIDTRQAQGPQYLVLGAVFVAIDTCVMLAYAGAGTQAVRWLSRRSLQAMNRGCAVGMWALAATLAFWRRPGG</sequence>
<keyword evidence="4 6" id="KW-1133">Transmembrane helix</keyword>
<feature type="transmembrane region" description="Helical" evidence="6">
    <location>
        <begin position="6"/>
        <end position="28"/>
    </location>
</feature>
<dbReference type="AlphaFoldDB" id="A0AAE3N5X7"/>
<dbReference type="PANTHER" id="PTHR30086">
    <property type="entry name" value="ARGININE EXPORTER PROTEIN ARGO"/>
    <property type="match status" value="1"/>
</dbReference>
<reference evidence="7" key="1">
    <citation type="submission" date="2023-01" db="EMBL/GenBank/DDBJ databases">
        <title>Xenophilus mangrovi sp. nov., isolated from soil of Mangrove nature reserve.</title>
        <authorList>
            <person name="Xu S."/>
            <person name="Liu Z."/>
            <person name="Xu Y."/>
        </authorList>
    </citation>
    <scope>NUCLEOTIDE SEQUENCE</scope>
    <source>
        <strain evidence="7">YW8</strain>
    </source>
</reference>
<dbReference type="GO" id="GO:0015171">
    <property type="term" value="F:amino acid transmembrane transporter activity"/>
    <property type="evidence" value="ECO:0007669"/>
    <property type="project" value="TreeGrafter"/>
</dbReference>
<evidence type="ECO:0000256" key="1">
    <source>
        <dbReference type="ARBA" id="ARBA00004651"/>
    </source>
</evidence>
<dbReference type="InterPro" id="IPR001123">
    <property type="entry name" value="LeuE-type"/>
</dbReference>
<evidence type="ECO:0000256" key="3">
    <source>
        <dbReference type="ARBA" id="ARBA00022692"/>
    </source>
</evidence>
<dbReference type="PIRSF" id="PIRSF006324">
    <property type="entry name" value="LeuE"/>
    <property type="match status" value="1"/>
</dbReference>
<gene>
    <name evidence="7" type="ORF">PGB34_05665</name>
</gene>
<name>A0AAE3N5X7_9BURK</name>
<feature type="transmembrane region" description="Helical" evidence="6">
    <location>
        <begin position="151"/>
        <end position="172"/>
    </location>
</feature>
<evidence type="ECO:0000256" key="5">
    <source>
        <dbReference type="ARBA" id="ARBA00023136"/>
    </source>
</evidence>
<evidence type="ECO:0000313" key="7">
    <source>
        <dbReference type="EMBL" id="MDA7415846.1"/>
    </source>
</evidence>
<feature type="transmembrane region" description="Helical" evidence="6">
    <location>
        <begin position="70"/>
        <end position="88"/>
    </location>
</feature>
<comment type="subcellular location">
    <subcellularLocation>
        <location evidence="1">Cell membrane</location>
        <topology evidence="1">Multi-pass membrane protein</topology>
    </subcellularLocation>
</comment>
<dbReference type="RefSeq" id="WP_271427095.1">
    <property type="nucleotide sequence ID" value="NZ_JAQIPB010000002.1"/>
</dbReference>
<keyword evidence="3 6" id="KW-0812">Transmembrane</keyword>
<keyword evidence="2" id="KW-1003">Cell membrane</keyword>
<comment type="caution">
    <text evidence="7">The sequence shown here is derived from an EMBL/GenBank/DDBJ whole genome shotgun (WGS) entry which is preliminary data.</text>
</comment>
<protein>
    <submittedName>
        <fullName evidence="7">LysE family transporter</fullName>
    </submittedName>
</protein>
<keyword evidence="8" id="KW-1185">Reference proteome</keyword>
<organism evidence="7 8">
    <name type="scientific">Xenophilus arseniciresistens</name>
    <dbReference type="NCBI Taxonomy" id="1283306"/>
    <lineage>
        <taxon>Bacteria</taxon>
        <taxon>Pseudomonadati</taxon>
        <taxon>Pseudomonadota</taxon>
        <taxon>Betaproteobacteria</taxon>
        <taxon>Burkholderiales</taxon>
        <taxon>Comamonadaceae</taxon>
        <taxon>Xenophilus</taxon>
    </lineage>
</organism>
<evidence type="ECO:0000256" key="2">
    <source>
        <dbReference type="ARBA" id="ARBA00022475"/>
    </source>
</evidence>
<evidence type="ECO:0000256" key="4">
    <source>
        <dbReference type="ARBA" id="ARBA00022989"/>
    </source>
</evidence>